<dbReference type="Proteomes" id="UP000695022">
    <property type="component" value="Unplaced"/>
</dbReference>
<evidence type="ECO:0000313" key="2">
    <source>
        <dbReference type="RefSeq" id="XP_014679995.1"/>
    </source>
</evidence>
<proteinExistence type="predicted"/>
<evidence type="ECO:0000313" key="1">
    <source>
        <dbReference type="Proteomes" id="UP000695022"/>
    </source>
</evidence>
<reference evidence="2" key="1">
    <citation type="submission" date="2025-08" db="UniProtKB">
        <authorList>
            <consortium name="RefSeq"/>
        </authorList>
    </citation>
    <scope>IDENTIFICATION</scope>
</reference>
<keyword evidence="1" id="KW-1185">Reference proteome</keyword>
<gene>
    <name evidence="2" type="primary">LOC106819943</name>
</gene>
<organism evidence="1 2">
    <name type="scientific">Priapulus caudatus</name>
    <name type="common">Priapulid worm</name>
    <dbReference type="NCBI Taxonomy" id="37621"/>
    <lineage>
        <taxon>Eukaryota</taxon>
        <taxon>Metazoa</taxon>
        <taxon>Ecdysozoa</taxon>
        <taxon>Scalidophora</taxon>
        <taxon>Priapulida</taxon>
        <taxon>Priapulimorpha</taxon>
        <taxon>Priapulimorphida</taxon>
        <taxon>Priapulidae</taxon>
        <taxon>Priapulus</taxon>
    </lineage>
</organism>
<feature type="non-terminal residue" evidence="2">
    <location>
        <position position="110"/>
    </location>
</feature>
<dbReference type="RefSeq" id="XP_014679995.1">
    <property type="nucleotide sequence ID" value="XM_014824509.1"/>
</dbReference>
<accession>A0ABM1F6C4</accession>
<protein>
    <submittedName>
        <fullName evidence="2">SWI/SNF-related matrix-associated actin-dependent regulator of chromatin subfamily A containing DEAD/H box 1B-like</fullName>
    </submittedName>
</protein>
<sequence>MASEHHATRDKAAGMLMQLRKLANHPLLHRIKYTDEMLHKMAALMLKEPSHRDADAKLIQEDMAVMSDFELHKLCRMYRSVEKFSLPPEELLMSAKFEMLDKLLPTMKEN</sequence>
<name>A0ABM1F6C4_PRICU</name>
<dbReference type="GeneID" id="106819943"/>